<keyword evidence="2" id="KW-1185">Reference proteome</keyword>
<reference evidence="1" key="1">
    <citation type="submission" date="2023-03" db="EMBL/GenBank/DDBJ databases">
        <title>Massive genome expansion in bonnet fungi (Mycena s.s.) driven by repeated elements and novel gene families across ecological guilds.</title>
        <authorList>
            <consortium name="Lawrence Berkeley National Laboratory"/>
            <person name="Harder C.B."/>
            <person name="Miyauchi S."/>
            <person name="Viragh M."/>
            <person name="Kuo A."/>
            <person name="Thoen E."/>
            <person name="Andreopoulos B."/>
            <person name="Lu D."/>
            <person name="Skrede I."/>
            <person name="Drula E."/>
            <person name="Henrissat B."/>
            <person name="Morin E."/>
            <person name="Kohler A."/>
            <person name="Barry K."/>
            <person name="LaButti K."/>
            <person name="Morin E."/>
            <person name="Salamov A."/>
            <person name="Lipzen A."/>
            <person name="Mereny Z."/>
            <person name="Hegedus B."/>
            <person name="Baldrian P."/>
            <person name="Stursova M."/>
            <person name="Weitz H."/>
            <person name="Taylor A."/>
            <person name="Grigoriev I.V."/>
            <person name="Nagy L.G."/>
            <person name="Martin F."/>
            <person name="Kauserud H."/>
        </authorList>
    </citation>
    <scope>NUCLEOTIDE SEQUENCE</scope>
    <source>
        <strain evidence="1">CBHHK200</strain>
    </source>
</reference>
<evidence type="ECO:0000313" key="2">
    <source>
        <dbReference type="Proteomes" id="UP001218188"/>
    </source>
</evidence>
<gene>
    <name evidence="1" type="ORF">C8F04DRAFT_1178342</name>
</gene>
<dbReference type="EMBL" id="JARJCM010000024">
    <property type="protein sequence ID" value="KAJ7039990.1"/>
    <property type="molecule type" value="Genomic_DNA"/>
</dbReference>
<protein>
    <submittedName>
        <fullName evidence="1">Uncharacterized protein</fullName>
    </submittedName>
</protein>
<accession>A0AAD6T6F9</accession>
<name>A0AAD6T6F9_9AGAR</name>
<dbReference type="Proteomes" id="UP001218188">
    <property type="component" value="Unassembled WGS sequence"/>
</dbReference>
<sequence length="173" mass="18748">MAKGRVYATQLLDVFTGLKKVDEARYGKSKESPCYITLYLWVGDLELFEGLCDGVRPAAIKPISAVITAPVAAVVGAPSRTVPARHARSSRPPPNVRISNGWSRIPEKITIKSGIKRRARDTVRTVPPQPPPCTPIVMADVGNAWSKILAKIMIKSGIKKQVGDTPHTTARPS</sequence>
<dbReference type="AlphaFoldDB" id="A0AAD6T6F9"/>
<proteinExistence type="predicted"/>
<evidence type="ECO:0000313" key="1">
    <source>
        <dbReference type="EMBL" id="KAJ7039990.1"/>
    </source>
</evidence>
<comment type="caution">
    <text evidence="1">The sequence shown here is derived from an EMBL/GenBank/DDBJ whole genome shotgun (WGS) entry which is preliminary data.</text>
</comment>
<organism evidence="1 2">
    <name type="scientific">Mycena alexandri</name>
    <dbReference type="NCBI Taxonomy" id="1745969"/>
    <lineage>
        <taxon>Eukaryota</taxon>
        <taxon>Fungi</taxon>
        <taxon>Dikarya</taxon>
        <taxon>Basidiomycota</taxon>
        <taxon>Agaricomycotina</taxon>
        <taxon>Agaricomycetes</taxon>
        <taxon>Agaricomycetidae</taxon>
        <taxon>Agaricales</taxon>
        <taxon>Marasmiineae</taxon>
        <taxon>Mycenaceae</taxon>
        <taxon>Mycena</taxon>
    </lineage>
</organism>